<dbReference type="InterPro" id="IPR047111">
    <property type="entry name" value="YbaP-like"/>
</dbReference>
<gene>
    <name evidence="2" type="ORF">AX660_04415</name>
</gene>
<dbReference type="EMBL" id="LSNE01000002">
    <property type="protein sequence ID" value="KXI30679.1"/>
    <property type="molecule type" value="Genomic_DNA"/>
</dbReference>
<comment type="caution">
    <text evidence="2">The sequence shown here is derived from an EMBL/GenBank/DDBJ whole genome shotgun (WGS) entry which is preliminary data.</text>
</comment>
<reference evidence="3" key="1">
    <citation type="submission" date="2016-02" db="EMBL/GenBank/DDBJ databases">
        <authorList>
            <person name="Schultz-Johansen M."/>
            <person name="Glaring M.A."/>
            <person name="Bech P.K."/>
            <person name="Stougaard P."/>
        </authorList>
    </citation>
    <scope>NUCLEOTIDE SEQUENCE [LARGE SCALE GENOMIC DNA]</scope>
    <source>
        <strain evidence="3">S66</strain>
    </source>
</reference>
<sequence>MRLLKRCSLLILVVTALNTQAASVWKVSSDQHTVYIGGTIHLLSPDDYPLPQEYDSAFEAADTLVFETDIAAVNSIEFQQKMMSQLVYADGTTLDKVLKPQTFANLKQHLAARNVPIEAMLQLKPSLIALTLSVMELQALGFTSEGVDQFYSTKALTAGKPQTWFETPDDQLAFIVGLGKEDESAMIDYTIKDVAQMPDMINVMRSSWLAGDMATLAAATIDEFKANYPQIYQDLLVSRNNLWMPKIIKMLNDKPVEYILVGAMHLAGPDSVLVKLAEQGYKVEKL</sequence>
<proteinExistence type="predicted"/>
<dbReference type="PANTHER" id="PTHR40590:SF1">
    <property type="entry name" value="CYTOPLASMIC PROTEIN"/>
    <property type="match status" value="1"/>
</dbReference>
<protein>
    <submittedName>
        <fullName evidence="2">Polysaccharide biosynthesis protein GumN</fullName>
    </submittedName>
</protein>
<dbReference type="CDD" id="cd14789">
    <property type="entry name" value="Tiki"/>
    <property type="match status" value="1"/>
</dbReference>
<dbReference type="RefSeq" id="WP_068371451.1">
    <property type="nucleotide sequence ID" value="NZ_LSNE01000002.1"/>
</dbReference>
<feature type="chain" id="PRO_5007469463" evidence="1">
    <location>
        <begin position="22"/>
        <end position="286"/>
    </location>
</feature>
<feature type="signal peptide" evidence="1">
    <location>
        <begin position="1"/>
        <end position="21"/>
    </location>
</feature>
<dbReference type="InterPro" id="IPR002816">
    <property type="entry name" value="TraB/PrgY/GumN_fam"/>
</dbReference>
<dbReference type="AlphaFoldDB" id="A0A136A630"/>
<dbReference type="Proteomes" id="UP000070299">
    <property type="component" value="Unassembled WGS sequence"/>
</dbReference>
<evidence type="ECO:0000256" key="1">
    <source>
        <dbReference type="SAM" id="SignalP"/>
    </source>
</evidence>
<keyword evidence="1" id="KW-0732">Signal</keyword>
<organism evidence="2 3">
    <name type="scientific">Paraglaciecola hydrolytica</name>
    <dbReference type="NCBI Taxonomy" id="1799789"/>
    <lineage>
        <taxon>Bacteria</taxon>
        <taxon>Pseudomonadati</taxon>
        <taxon>Pseudomonadota</taxon>
        <taxon>Gammaproteobacteria</taxon>
        <taxon>Alteromonadales</taxon>
        <taxon>Alteromonadaceae</taxon>
        <taxon>Paraglaciecola</taxon>
    </lineage>
</organism>
<evidence type="ECO:0000313" key="3">
    <source>
        <dbReference type="Proteomes" id="UP000070299"/>
    </source>
</evidence>
<keyword evidence="3" id="KW-1185">Reference proteome</keyword>
<dbReference type="OrthoDB" id="357294at2"/>
<name>A0A136A630_9ALTE</name>
<dbReference type="Pfam" id="PF01963">
    <property type="entry name" value="TraB_PrgY_gumN"/>
    <property type="match status" value="1"/>
</dbReference>
<evidence type="ECO:0000313" key="2">
    <source>
        <dbReference type="EMBL" id="KXI30679.1"/>
    </source>
</evidence>
<dbReference type="STRING" id="1799789.AX660_04415"/>
<accession>A0A136A630</accession>
<dbReference type="PANTHER" id="PTHR40590">
    <property type="entry name" value="CYTOPLASMIC PROTEIN-RELATED"/>
    <property type="match status" value="1"/>
</dbReference>